<proteinExistence type="predicted"/>
<sequence>MGIKTIFKPKQNPEQLLREWQRRLQQEYRRIESLTRDIQNDLGSISSNALAKEMVRARKRMNRLRENKAQLNSISIYLGEC</sequence>
<feature type="non-terminal residue" evidence="1">
    <location>
        <position position="81"/>
    </location>
</feature>
<reference evidence="1 2" key="1">
    <citation type="journal article" date="2022" name="Plant J.">
        <title>Chromosome-level genome of Camellia lanceoleosa provides a valuable resource for understanding genome evolution and self-incompatibility.</title>
        <authorList>
            <person name="Gong W."/>
            <person name="Xiao S."/>
            <person name="Wang L."/>
            <person name="Liao Z."/>
            <person name="Chang Y."/>
            <person name="Mo W."/>
            <person name="Hu G."/>
            <person name="Li W."/>
            <person name="Zhao G."/>
            <person name="Zhu H."/>
            <person name="Hu X."/>
            <person name="Ji K."/>
            <person name="Xiang X."/>
            <person name="Song Q."/>
            <person name="Yuan D."/>
            <person name="Jin S."/>
            <person name="Zhang L."/>
        </authorList>
    </citation>
    <scope>NUCLEOTIDE SEQUENCE [LARGE SCALE GENOMIC DNA]</scope>
    <source>
        <strain evidence="1">SQ_2022a</strain>
    </source>
</reference>
<dbReference type="Proteomes" id="UP001060215">
    <property type="component" value="Chromosome 7"/>
</dbReference>
<evidence type="ECO:0000313" key="2">
    <source>
        <dbReference type="Proteomes" id="UP001060215"/>
    </source>
</evidence>
<organism evidence="1 2">
    <name type="scientific">Camellia lanceoleosa</name>
    <dbReference type="NCBI Taxonomy" id="1840588"/>
    <lineage>
        <taxon>Eukaryota</taxon>
        <taxon>Viridiplantae</taxon>
        <taxon>Streptophyta</taxon>
        <taxon>Embryophyta</taxon>
        <taxon>Tracheophyta</taxon>
        <taxon>Spermatophyta</taxon>
        <taxon>Magnoliopsida</taxon>
        <taxon>eudicotyledons</taxon>
        <taxon>Gunneridae</taxon>
        <taxon>Pentapetalae</taxon>
        <taxon>asterids</taxon>
        <taxon>Ericales</taxon>
        <taxon>Theaceae</taxon>
        <taxon>Camellia</taxon>
    </lineage>
</organism>
<name>A0ACC0GZ97_9ERIC</name>
<keyword evidence="2" id="KW-1185">Reference proteome</keyword>
<accession>A0ACC0GZ97</accession>
<protein>
    <submittedName>
        <fullName evidence="1">Uncharacterized protein</fullName>
    </submittedName>
</protein>
<evidence type="ECO:0000313" key="1">
    <source>
        <dbReference type="EMBL" id="KAI8006170.1"/>
    </source>
</evidence>
<comment type="caution">
    <text evidence="1">The sequence shown here is derived from an EMBL/GenBank/DDBJ whole genome shotgun (WGS) entry which is preliminary data.</text>
</comment>
<gene>
    <name evidence="1" type="ORF">LOK49_LG07G01303</name>
</gene>
<dbReference type="EMBL" id="CM045764">
    <property type="protein sequence ID" value="KAI8006170.1"/>
    <property type="molecule type" value="Genomic_DNA"/>
</dbReference>